<dbReference type="SUPFAM" id="SSF82649">
    <property type="entry name" value="SufE/NifU"/>
    <property type="match status" value="1"/>
</dbReference>
<dbReference type="KEGG" id="mphc:DMC14_001530"/>
<dbReference type="InterPro" id="IPR002871">
    <property type="entry name" value="NIF_FeS_clus_asmbl_NifU_N"/>
</dbReference>
<dbReference type="GO" id="GO:0005506">
    <property type="term" value="F:iron ion binding"/>
    <property type="evidence" value="ECO:0007669"/>
    <property type="project" value="InterPro"/>
</dbReference>
<evidence type="ECO:0000259" key="1">
    <source>
        <dbReference type="Pfam" id="PF01592"/>
    </source>
</evidence>
<feature type="domain" description="NIF system FeS cluster assembly NifU N-terminal" evidence="1">
    <location>
        <begin position="10"/>
        <end position="96"/>
    </location>
</feature>
<dbReference type="Gene3D" id="3.90.1010.10">
    <property type="match status" value="1"/>
</dbReference>
<proteinExistence type="predicted"/>
<dbReference type="AlphaFoldDB" id="A0A3Q9VBL8"/>
<dbReference type="Pfam" id="PF01592">
    <property type="entry name" value="NifU_N"/>
    <property type="match status" value="1"/>
</dbReference>
<sequence length="140" mass="16156">MKSFNNIEKQQVIFNAYSSPKYSLKEKKEGGIIEHSSICVDEINLYLNFKNDNLIEAKYFATGCAVFISSIEIMIKNLLNKSKKEISIILNNYFNMINQNEYDKSIELNDLLVFENVKAHLNRLECASIIYRAFKKGING</sequence>
<reference evidence="2" key="1">
    <citation type="submission" date="2019-03" db="EMBL/GenBank/DDBJ databases">
        <title>Draft Sequence and Annotation of the Mycoplasma phocicerebrale Strain 1049T Genome.</title>
        <authorList>
            <person name="Frasca S.Jr."/>
            <person name="Kutish G.F."/>
            <person name="Castellanos Gell J."/>
            <person name="Michaels D.L."/>
            <person name="Brown D.R."/>
        </authorList>
    </citation>
    <scope>NUCLEOTIDE SEQUENCE</scope>
    <source>
        <strain evidence="2">1049</strain>
    </source>
</reference>
<name>A0A3Q9VBL8_9BACT</name>
<dbReference type="GO" id="GO:0016226">
    <property type="term" value="P:iron-sulfur cluster assembly"/>
    <property type="evidence" value="ECO:0007669"/>
    <property type="project" value="InterPro"/>
</dbReference>
<evidence type="ECO:0000313" key="3">
    <source>
        <dbReference type="Proteomes" id="UP000256585"/>
    </source>
</evidence>
<dbReference type="Proteomes" id="UP000256585">
    <property type="component" value="Chromosome"/>
</dbReference>
<evidence type="ECO:0000313" key="2">
    <source>
        <dbReference type="EMBL" id="AZZ65467.1"/>
    </source>
</evidence>
<dbReference type="OrthoDB" id="9804157at2"/>
<keyword evidence="3" id="KW-1185">Reference proteome</keyword>
<dbReference type="EMBL" id="CP033058">
    <property type="protein sequence ID" value="AZZ65467.1"/>
    <property type="molecule type" value="Genomic_DNA"/>
</dbReference>
<gene>
    <name evidence="2" type="ORF">DMC14_001530</name>
</gene>
<dbReference type="GO" id="GO:0051536">
    <property type="term" value="F:iron-sulfur cluster binding"/>
    <property type="evidence" value="ECO:0007669"/>
    <property type="project" value="InterPro"/>
</dbReference>
<organism evidence="2 3">
    <name type="scientific">Metamycoplasma phocicerebrale</name>
    <dbReference type="NCBI Taxonomy" id="142649"/>
    <lineage>
        <taxon>Bacteria</taxon>
        <taxon>Bacillati</taxon>
        <taxon>Mycoplasmatota</taxon>
        <taxon>Mycoplasmoidales</taxon>
        <taxon>Metamycoplasmataceae</taxon>
        <taxon>Metamycoplasma</taxon>
    </lineage>
</organism>
<accession>A0A3Q9VBL8</accession>
<protein>
    <submittedName>
        <fullName evidence="2">Iron-sulfur cluster assembly scaffold protein</fullName>
    </submittedName>
</protein>
<dbReference type="RefSeq" id="WP_116171703.1">
    <property type="nucleotide sequence ID" value="NZ_CP033058.2"/>
</dbReference>